<proteinExistence type="predicted"/>
<protein>
    <submittedName>
        <fullName evidence="1">Uncharacterized protein</fullName>
    </submittedName>
</protein>
<gene>
    <name evidence="1" type="ORF">MML48_4g00021028</name>
</gene>
<dbReference type="Proteomes" id="UP001056778">
    <property type="component" value="Chromosome 4"/>
</dbReference>
<sequence>MFCRIVLCLSIASFLVKCHPSINQDNNYLQRPEENKIRILERRDLTKLSVKRQDDNSTSEGASLKDLEDSFGGTSHSKDVKQDAPTTPRTGFYFLVDWNSFLELDNQLSGAERRRVSLQFRPKAGDPSRFLSVTVP</sequence>
<accession>A0ACB9T7Z0</accession>
<comment type="caution">
    <text evidence="1">The sequence shown here is derived from an EMBL/GenBank/DDBJ whole genome shotgun (WGS) entry which is preliminary data.</text>
</comment>
<evidence type="ECO:0000313" key="1">
    <source>
        <dbReference type="EMBL" id="KAI4462805.1"/>
    </source>
</evidence>
<name>A0ACB9T7Z0_HOLOL</name>
<evidence type="ECO:0000313" key="2">
    <source>
        <dbReference type="Proteomes" id="UP001056778"/>
    </source>
</evidence>
<organism evidence="1 2">
    <name type="scientific">Holotrichia oblita</name>
    <name type="common">Chafer beetle</name>
    <dbReference type="NCBI Taxonomy" id="644536"/>
    <lineage>
        <taxon>Eukaryota</taxon>
        <taxon>Metazoa</taxon>
        <taxon>Ecdysozoa</taxon>
        <taxon>Arthropoda</taxon>
        <taxon>Hexapoda</taxon>
        <taxon>Insecta</taxon>
        <taxon>Pterygota</taxon>
        <taxon>Neoptera</taxon>
        <taxon>Endopterygota</taxon>
        <taxon>Coleoptera</taxon>
        <taxon>Polyphaga</taxon>
        <taxon>Scarabaeiformia</taxon>
        <taxon>Scarabaeidae</taxon>
        <taxon>Melolonthinae</taxon>
        <taxon>Holotrichia</taxon>
    </lineage>
</organism>
<dbReference type="EMBL" id="CM043018">
    <property type="protein sequence ID" value="KAI4462805.1"/>
    <property type="molecule type" value="Genomic_DNA"/>
</dbReference>
<reference evidence="1" key="1">
    <citation type="submission" date="2022-04" db="EMBL/GenBank/DDBJ databases">
        <title>Chromosome-scale genome assembly of Holotrichia oblita Faldermann.</title>
        <authorList>
            <person name="Rongchong L."/>
        </authorList>
    </citation>
    <scope>NUCLEOTIDE SEQUENCE</scope>
    <source>
        <strain evidence="1">81SQS9</strain>
    </source>
</reference>
<keyword evidence="2" id="KW-1185">Reference proteome</keyword>